<gene>
    <name evidence="2" type="ORF">ACFSR1_05565</name>
</gene>
<keyword evidence="1" id="KW-0812">Transmembrane</keyword>
<proteinExistence type="predicted"/>
<feature type="transmembrane region" description="Helical" evidence="1">
    <location>
        <begin position="100"/>
        <end position="121"/>
    </location>
</feature>
<reference evidence="3" key="1">
    <citation type="journal article" date="2019" name="Int. J. Syst. Evol. Microbiol.">
        <title>The Global Catalogue of Microorganisms (GCM) 10K type strain sequencing project: providing services to taxonomists for standard genome sequencing and annotation.</title>
        <authorList>
            <consortium name="The Broad Institute Genomics Platform"/>
            <consortium name="The Broad Institute Genome Sequencing Center for Infectious Disease"/>
            <person name="Wu L."/>
            <person name="Ma J."/>
        </authorList>
    </citation>
    <scope>NUCLEOTIDE SEQUENCE [LARGE SCALE GENOMIC DNA]</scope>
    <source>
        <strain evidence="3">KCTC 52274</strain>
    </source>
</reference>
<keyword evidence="1" id="KW-1133">Transmembrane helix</keyword>
<protein>
    <submittedName>
        <fullName evidence="2">Uncharacterized protein</fullName>
    </submittedName>
</protein>
<evidence type="ECO:0000256" key="1">
    <source>
        <dbReference type="SAM" id="Phobius"/>
    </source>
</evidence>
<dbReference type="EMBL" id="JBHULE010000008">
    <property type="protein sequence ID" value="MFD2562128.1"/>
    <property type="molecule type" value="Genomic_DNA"/>
</dbReference>
<evidence type="ECO:0000313" key="3">
    <source>
        <dbReference type="Proteomes" id="UP001597319"/>
    </source>
</evidence>
<keyword evidence="1" id="KW-0472">Membrane</keyword>
<comment type="caution">
    <text evidence="2">The sequence shown here is derived from an EMBL/GenBank/DDBJ whole genome shotgun (WGS) entry which is preliminary data.</text>
</comment>
<evidence type="ECO:0000313" key="2">
    <source>
        <dbReference type="EMBL" id="MFD2562128.1"/>
    </source>
</evidence>
<sequence length="245" mass="27935">MPIQTISEHLEHYKTLKSQFVSPYNKMEILMEARLHKKIISTGLVENIKKKPVVVFYTTSNQTEVPKKDWTQQMKKAAVDYAVEYPVPDAGKTYSLFGKILFSTTIIGVVGACALIFYLLYFSTPQFKMNLEEFVSLPKKGDRYYGFIHQTIDDEQKPFLAHGWIKIIDVNADSTCTYVLSTDPGALTFDTLDAEHTSFSDTAIQGKFNADERAQKVTIISQDKRSRFDAQVMSNKIKNYKISVE</sequence>
<accession>A0ABW5LB55</accession>
<dbReference type="RefSeq" id="WP_378290449.1">
    <property type="nucleotide sequence ID" value="NZ_JBHULE010000008.1"/>
</dbReference>
<name>A0ABW5LB55_9FLAO</name>
<keyword evidence="3" id="KW-1185">Reference proteome</keyword>
<dbReference type="Proteomes" id="UP001597319">
    <property type="component" value="Unassembled WGS sequence"/>
</dbReference>
<organism evidence="2 3">
    <name type="scientific">Aquimarina rubra</name>
    <dbReference type="NCBI Taxonomy" id="1920033"/>
    <lineage>
        <taxon>Bacteria</taxon>
        <taxon>Pseudomonadati</taxon>
        <taxon>Bacteroidota</taxon>
        <taxon>Flavobacteriia</taxon>
        <taxon>Flavobacteriales</taxon>
        <taxon>Flavobacteriaceae</taxon>
        <taxon>Aquimarina</taxon>
    </lineage>
</organism>